<accession>A0A562ZLW2</accession>
<organism evidence="1 2">
    <name type="scientific">Caenimonas sedimenti</name>
    <dbReference type="NCBI Taxonomy" id="2596921"/>
    <lineage>
        <taxon>Bacteria</taxon>
        <taxon>Pseudomonadati</taxon>
        <taxon>Pseudomonadota</taxon>
        <taxon>Betaproteobacteria</taxon>
        <taxon>Burkholderiales</taxon>
        <taxon>Comamonadaceae</taxon>
        <taxon>Caenimonas</taxon>
    </lineage>
</organism>
<evidence type="ECO:0000313" key="1">
    <source>
        <dbReference type="EMBL" id="TWO69346.1"/>
    </source>
</evidence>
<evidence type="ECO:0000313" key="2">
    <source>
        <dbReference type="Proteomes" id="UP000318199"/>
    </source>
</evidence>
<gene>
    <name evidence="1" type="ORF">FN976_18825</name>
</gene>
<reference evidence="1 2" key="1">
    <citation type="submission" date="2019-07" db="EMBL/GenBank/DDBJ databases">
        <title>Caenimonas sedimenti sp. nov., isolated from activated sludge.</title>
        <authorList>
            <person name="Xu J."/>
        </authorList>
    </citation>
    <scope>NUCLEOTIDE SEQUENCE [LARGE SCALE GENOMIC DNA]</scope>
    <source>
        <strain evidence="1 2">HX-9-20</strain>
    </source>
</reference>
<sequence length="241" mass="27445">MDDLVVLPSKLHPYWYRSHRHLPGRLVGTVVLKSAWERVKAAEDYLRIRDPSIRLLAVDSFRPVSLQASIYLMAFTEVHTRSLGQMSNKSVAQTVDRWVRNPVRSDEARHMTGAAIDVLMMDPRTGFPYAADIARYDSWSPAMEPSAFDRYLGVSDDHPEIRELARAAARELHVREACVRAGGLVPSELEFCQMEVPESHHHPLQPVDLTDLMATKLPYGMEDDLLERCERHAYRSPSSKP</sequence>
<keyword evidence="2" id="KW-1185">Reference proteome</keyword>
<dbReference type="InterPro" id="IPR009045">
    <property type="entry name" value="Zn_M74/Hedgehog-like"/>
</dbReference>
<name>A0A562ZLW2_9BURK</name>
<proteinExistence type="predicted"/>
<dbReference type="SUPFAM" id="SSF55166">
    <property type="entry name" value="Hedgehog/DD-peptidase"/>
    <property type="match status" value="1"/>
</dbReference>
<dbReference type="RefSeq" id="WP_145894605.1">
    <property type="nucleotide sequence ID" value="NZ_VOBQ01000015.1"/>
</dbReference>
<protein>
    <submittedName>
        <fullName evidence="1">M15 family metallopeptidase</fullName>
    </submittedName>
</protein>
<dbReference type="EMBL" id="VOBQ01000015">
    <property type="protein sequence ID" value="TWO69346.1"/>
    <property type="molecule type" value="Genomic_DNA"/>
</dbReference>
<dbReference type="Proteomes" id="UP000318199">
    <property type="component" value="Unassembled WGS sequence"/>
</dbReference>
<comment type="caution">
    <text evidence="1">The sequence shown here is derived from an EMBL/GenBank/DDBJ whole genome shotgun (WGS) entry which is preliminary data.</text>
</comment>
<dbReference type="AlphaFoldDB" id="A0A562ZLW2"/>
<dbReference type="Gene3D" id="3.30.1380.10">
    <property type="match status" value="1"/>
</dbReference>